<evidence type="ECO:0000313" key="2">
    <source>
        <dbReference type="Proteomes" id="UP000324392"/>
    </source>
</evidence>
<sequence>MMASPERKTPCQRIAQRVGVTIFSPVEPLPGFTTDDILD</sequence>
<dbReference type="Proteomes" id="UP000324392">
    <property type="component" value="Chromosome"/>
</dbReference>
<evidence type="ECO:0000313" key="1">
    <source>
        <dbReference type="EMBL" id="BBI92692.1"/>
    </source>
</evidence>
<gene>
    <name evidence="1" type="ORF">SSYIS1_25450</name>
</gene>
<organism evidence="1 2">
    <name type="scientific">Serratia symbiotica</name>
    <dbReference type="NCBI Taxonomy" id="138074"/>
    <lineage>
        <taxon>Bacteria</taxon>
        <taxon>Pseudomonadati</taxon>
        <taxon>Pseudomonadota</taxon>
        <taxon>Gammaproteobacteria</taxon>
        <taxon>Enterobacterales</taxon>
        <taxon>Yersiniaceae</taxon>
        <taxon>Serratia</taxon>
    </lineage>
</organism>
<name>A0A455VI67_9GAMM</name>
<proteinExistence type="predicted"/>
<dbReference type="AlphaFoldDB" id="A0A455VI67"/>
<reference evidence="1 2" key="1">
    <citation type="submission" date="2019-03" db="EMBL/GenBank/DDBJ databases">
        <title>The genome sequence of Candidatus Serratia symbiotica strain IS.</title>
        <authorList>
            <person name="Nikoh N."/>
            <person name="Koga R."/>
            <person name="Oshima K."/>
            <person name="Hattori M."/>
            <person name="Fukatsu T."/>
        </authorList>
    </citation>
    <scope>NUCLEOTIDE SEQUENCE [LARGE SCALE GENOMIC DNA]</scope>
    <source>
        <strain evidence="1 2">IS</strain>
    </source>
</reference>
<dbReference type="EMBL" id="AP019531">
    <property type="protein sequence ID" value="BBI92692.1"/>
    <property type="molecule type" value="Genomic_DNA"/>
</dbReference>
<protein>
    <submittedName>
        <fullName evidence="1">Uncharacterized protein</fullName>
    </submittedName>
</protein>
<accession>A0A455VI67</accession>